<evidence type="ECO:0000259" key="6">
    <source>
        <dbReference type="Pfam" id="PF00155"/>
    </source>
</evidence>
<evidence type="ECO:0000256" key="4">
    <source>
        <dbReference type="ARBA" id="ARBA00023239"/>
    </source>
</evidence>
<comment type="similarity">
    <text evidence="5">Belongs to the class-II pyridoxal-phosphate-dependent aminotransferase family. MalY/PatB cystathionine beta-lyase subfamily.</text>
</comment>
<dbReference type="EC" id="4.4.1.13" evidence="2"/>
<name>A0A6H1UBF7_9GAMM</name>
<keyword evidence="3" id="KW-0663">Pyridoxal phosphate</keyword>
<keyword evidence="8" id="KW-1185">Reference proteome</keyword>
<dbReference type="InterPro" id="IPR015422">
    <property type="entry name" value="PyrdxlP-dep_Trfase_small"/>
</dbReference>
<dbReference type="InterPro" id="IPR004839">
    <property type="entry name" value="Aminotransferase_I/II_large"/>
</dbReference>
<gene>
    <name evidence="7" type="ORF">HER31_05585</name>
</gene>
<dbReference type="Gene3D" id="3.40.640.10">
    <property type="entry name" value="Type I PLP-dependent aspartate aminotransferase-like (Major domain)"/>
    <property type="match status" value="1"/>
</dbReference>
<dbReference type="Proteomes" id="UP000501602">
    <property type="component" value="Chromosome"/>
</dbReference>
<proteinExistence type="inferred from homology"/>
<reference evidence="7 8" key="1">
    <citation type="submission" date="2020-04" db="EMBL/GenBank/DDBJ databases">
        <title>Ferrimonas sp. S7 isolated from sea water.</title>
        <authorList>
            <person name="Bae S.S."/>
            <person name="Baek K."/>
        </authorList>
    </citation>
    <scope>NUCLEOTIDE SEQUENCE [LARGE SCALE GENOMIC DNA]</scope>
    <source>
        <strain evidence="7 8">S7</strain>
    </source>
</reference>
<evidence type="ECO:0000313" key="8">
    <source>
        <dbReference type="Proteomes" id="UP000501602"/>
    </source>
</evidence>
<evidence type="ECO:0000256" key="1">
    <source>
        <dbReference type="ARBA" id="ARBA00001933"/>
    </source>
</evidence>
<dbReference type="EMBL" id="CP051180">
    <property type="protein sequence ID" value="QIZ76374.1"/>
    <property type="molecule type" value="Genomic_DNA"/>
</dbReference>
<dbReference type="CDD" id="cd00609">
    <property type="entry name" value="AAT_like"/>
    <property type="match status" value="1"/>
</dbReference>
<dbReference type="InterPro" id="IPR015424">
    <property type="entry name" value="PyrdxlP-dep_Trfase"/>
</dbReference>
<dbReference type="SUPFAM" id="SSF53383">
    <property type="entry name" value="PLP-dependent transferases"/>
    <property type="match status" value="1"/>
</dbReference>
<evidence type="ECO:0000313" key="7">
    <source>
        <dbReference type="EMBL" id="QIZ76374.1"/>
    </source>
</evidence>
<dbReference type="PANTHER" id="PTHR43525">
    <property type="entry name" value="PROTEIN MALY"/>
    <property type="match status" value="1"/>
</dbReference>
<dbReference type="InterPro" id="IPR015421">
    <property type="entry name" value="PyrdxlP-dep_Trfase_major"/>
</dbReference>
<organism evidence="7 8">
    <name type="scientific">Ferrimonas lipolytica</name>
    <dbReference type="NCBI Taxonomy" id="2724191"/>
    <lineage>
        <taxon>Bacteria</taxon>
        <taxon>Pseudomonadati</taxon>
        <taxon>Pseudomonadota</taxon>
        <taxon>Gammaproteobacteria</taxon>
        <taxon>Alteromonadales</taxon>
        <taxon>Ferrimonadaceae</taxon>
        <taxon>Ferrimonas</taxon>
    </lineage>
</organism>
<dbReference type="NCBIfam" id="TIGR04350">
    <property type="entry name" value="C_S_lyase_PatB"/>
    <property type="match status" value="1"/>
</dbReference>
<protein>
    <recommendedName>
        <fullName evidence="2">cysteine-S-conjugate beta-lyase</fullName>
        <ecNumber evidence="2">4.4.1.13</ecNumber>
    </recommendedName>
</protein>
<dbReference type="RefSeq" id="WP_168659636.1">
    <property type="nucleotide sequence ID" value="NZ_CP051180.1"/>
</dbReference>
<dbReference type="GO" id="GO:0047804">
    <property type="term" value="F:cysteine-S-conjugate beta-lyase activity"/>
    <property type="evidence" value="ECO:0007669"/>
    <property type="project" value="UniProtKB-EC"/>
</dbReference>
<dbReference type="InterPro" id="IPR051798">
    <property type="entry name" value="Class-II_PLP-Dep_Aminotrans"/>
</dbReference>
<evidence type="ECO:0000256" key="3">
    <source>
        <dbReference type="ARBA" id="ARBA00022898"/>
    </source>
</evidence>
<keyword evidence="4 7" id="KW-0456">Lyase</keyword>
<sequence length="375" mass="41744">MQYDFQQHIDRRHGDSIKWNRYGDEDVIPMWVADMDFAIAPAIKQALADRVDHGVFGYAHVDAQLVHAAIAWFAKRWDWHIDPSWLVAIPAVVPGLNYAVQALDNPGKITWPNPVYGPIAKVASHLNLGGGTFGVDADGWDLQQLEQQLQAGARTVMLCCPQNPIGRCFSQDDYQALAELIERFDAYVVSDDIHGDLMLDGQQHLPLIKACPQIAERVLTLVAGGKAFNIAGLPFAFAVVPNRHWRKSLQDKLSGFAPSPCVAAMTALKAAWLHGEAWLDQLLTVLTENRDYLMSTLADLPEIEVIRPEATYLAWIDCRKLNWSKPAQHLRRFGLGVSDGTEFAKPGFVRINFGCPKETLAQGLARFRLAVEASR</sequence>
<dbReference type="Gene3D" id="3.90.1150.10">
    <property type="entry name" value="Aspartate Aminotransferase, domain 1"/>
    <property type="match status" value="1"/>
</dbReference>
<evidence type="ECO:0000256" key="2">
    <source>
        <dbReference type="ARBA" id="ARBA00012224"/>
    </source>
</evidence>
<dbReference type="AlphaFoldDB" id="A0A6H1UBF7"/>
<feature type="domain" description="Aminotransferase class I/classII large" evidence="6">
    <location>
        <begin position="26"/>
        <end position="366"/>
    </location>
</feature>
<dbReference type="Pfam" id="PF00155">
    <property type="entry name" value="Aminotran_1_2"/>
    <property type="match status" value="1"/>
</dbReference>
<dbReference type="GO" id="GO:0030170">
    <property type="term" value="F:pyridoxal phosphate binding"/>
    <property type="evidence" value="ECO:0007669"/>
    <property type="project" value="InterPro"/>
</dbReference>
<dbReference type="PANTHER" id="PTHR43525:SF1">
    <property type="entry name" value="PROTEIN MALY"/>
    <property type="match status" value="1"/>
</dbReference>
<dbReference type="KEGG" id="fes:HER31_05585"/>
<accession>A0A6H1UBF7</accession>
<comment type="cofactor">
    <cofactor evidence="1">
        <name>pyridoxal 5'-phosphate</name>
        <dbReference type="ChEBI" id="CHEBI:597326"/>
    </cofactor>
</comment>
<evidence type="ECO:0000256" key="5">
    <source>
        <dbReference type="ARBA" id="ARBA00037974"/>
    </source>
</evidence>
<dbReference type="InterPro" id="IPR027619">
    <property type="entry name" value="C-S_lyase_PatB-like"/>
</dbReference>